<dbReference type="InterPro" id="IPR002347">
    <property type="entry name" value="SDR_fam"/>
</dbReference>
<keyword evidence="4" id="KW-1185">Reference proteome</keyword>
<dbReference type="RefSeq" id="WP_115015548.1">
    <property type="nucleotide sequence ID" value="NZ_QKWJ01000011.1"/>
</dbReference>
<keyword evidence="2" id="KW-0560">Oxidoreductase</keyword>
<dbReference type="NCBIfam" id="NF005559">
    <property type="entry name" value="PRK07231.1"/>
    <property type="match status" value="1"/>
</dbReference>
<dbReference type="Gene3D" id="3.40.50.720">
    <property type="entry name" value="NAD(P)-binding Rossmann-like Domain"/>
    <property type="match status" value="1"/>
</dbReference>
<dbReference type="GO" id="GO:0006633">
    <property type="term" value="P:fatty acid biosynthetic process"/>
    <property type="evidence" value="ECO:0007669"/>
    <property type="project" value="TreeGrafter"/>
</dbReference>
<dbReference type="InterPro" id="IPR020904">
    <property type="entry name" value="Sc_DH/Rdtase_CS"/>
</dbReference>
<dbReference type="FunFam" id="3.40.50.720:FF:000084">
    <property type="entry name" value="Short-chain dehydrogenase reductase"/>
    <property type="match status" value="1"/>
</dbReference>
<dbReference type="GO" id="GO:0016616">
    <property type="term" value="F:oxidoreductase activity, acting on the CH-OH group of donors, NAD or NADP as acceptor"/>
    <property type="evidence" value="ECO:0007669"/>
    <property type="project" value="TreeGrafter"/>
</dbReference>
<accession>A0A370NWZ3</accession>
<evidence type="ECO:0000313" key="3">
    <source>
        <dbReference type="EMBL" id="RDK10105.1"/>
    </source>
</evidence>
<comment type="caution">
    <text evidence="3">The sequence shown here is derived from an EMBL/GenBank/DDBJ whole genome shotgun (WGS) entry which is preliminary data.</text>
</comment>
<dbReference type="PANTHER" id="PTHR42760:SF133">
    <property type="entry name" value="3-OXOACYL-[ACYL-CARRIER-PROTEIN] REDUCTASE"/>
    <property type="match status" value="1"/>
</dbReference>
<name>A0A370NWZ3_9BURK</name>
<dbReference type="Proteomes" id="UP000255165">
    <property type="component" value="Unassembled WGS sequence"/>
</dbReference>
<proteinExistence type="inferred from homology"/>
<gene>
    <name evidence="3" type="ORF">DN412_12105</name>
</gene>
<organism evidence="3 4">
    <name type="scientific">Cupriavidus lacunae</name>
    <dbReference type="NCBI Taxonomy" id="2666307"/>
    <lineage>
        <taxon>Bacteria</taxon>
        <taxon>Pseudomonadati</taxon>
        <taxon>Pseudomonadota</taxon>
        <taxon>Betaproteobacteria</taxon>
        <taxon>Burkholderiales</taxon>
        <taxon>Burkholderiaceae</taxon>
        <taxon>Cupriavidus</taxon>
    </lineage>
</organism>
<sequence length="255" mass="27356">MRLKDKVAIVTGASSGLGQAMALRFAREGARVLAVARRADKLEEIAARAADYPGGVVPFRGDMRDKDDIRRMVAVAVERFGRLDVLVNNAGINDDFSAVADMKEELWHDVFALNLDAAFLACKFAVPHLIERRGNIINIASIGGTEYGRSGVAYTASKHALVAMTKHTAFNYAPTGLRCNVICPGPVETPMVQAAMEQAASMNRDGARRANSGMKNLVRIGEPEEISNIACFLASDEASLLNGAVVVADAGWTSY</sequence>
<evidence type="ECO:0000256" key="1">
    <source>
        <dbReference type="ARBA" id="ARBA00006484"/>
    </source>
</evidence>
<dbReference type="PROSITE" id="PS00061">
    <property type="entry name" value="ADH_SHORT"/>
    <property type="match status" value="1"/>
</dbReference>
<evidence type="ECO:0000256" key="2">
    <source>
        <dbReference type="ARBA" id="ARBA00023002"/>
    </source>
</evidence>
<reference evidence="4" key="1">
    <citation type="submission" date="2018-06" db="EMBL/GenBank/DDBJ databases">
        <authorList>
            <person name="Feng T."/>
            <person name="Jeon C.O."/>
        </authorList>
    </citation>
    <scope>NUCLEOTIDE SEQUENCE [LARGE SCALE GENOMIC DNA]</scope>
    <source>
        <strain evidence="4">S23</strain>
    </source>
</reference>
<dbReference type="SUPFAM" id="SSF51735">
    <property type="entry name" value="NAD(P)-binding Rossmann-fold domains"/>
    <property type="match status" value="1"/>
</dbReference>
<dbReference type="InterPro" id="IPR036291">
    <property type="entry name" value="NAD(P)-bd_dom_sf"/>
</dbReference>
<dbReference type="PRINTS" id="PR00080">
    <property type="entry name" value="SDRFAMILY"/>
</dbReference>
<evidence type="ECO:0000313" key="4">
    <source>
        <dbReference type="Proteomes" id="UP000255165"/>
    </source>
</evidence>
<dbReference type="PRINTS" id="PR00081">
    <property type="entry name" value="GDHRDH"/>
</dbReference>
<dbReference type="PANTHER" id="PTHR42760">
    <property type="entry name" value="SHORT-CHAIN DEHYDROGENASES/REDUCTASES FAMILY MEMBER"/>
    <property type="match status" value="1"/>
</dbReference>
<protein>
    <submittedName>
        <fullName evidence="3">3-ketoacyl-ACP reductase</fullName>
    </submittedName>
</protein>
<dbReference type="AlphaFoldDB" id="A0A370NWZ3"/>
<dbReference type="GO" id="GO:0048038">
    <property type="term" value="F:quinone binding"/>
    <property type="evidence" value="ECO:0007669"/>
    <property type="project" value="TreeGrafter"/>
</dbReference>
<comment type="similarity">
    <text evidence="1">Belongs to the short-chain dehydrogenases/reductases (SDR) family.</text>
</comment>
<dbReference type="CDD" id="cd05233">
    <property type="entry name" value="SDR_c"/>
    <property type="match status" value="1"/>
</dbReference>
<dbReference type="EMBL" id="QKWJ01000011">
    <property type="protein sequence ID" value="RDK10105.1"/>
    <property type="molecule type" value="Genomic_DNA"/>
</dbReference>
<dbReference type="Pfam" id="PF13561">
    <property type="entry name" value="adh_short_C2"/>
    <property type="match status" value="1"/>
</dbReference>